<dbReference type="Pfam" id="PF08386">
    <property type="entry name" value="Abhydrolase_4"/>
    <property type="match status" value="1"/>
</dbReference>
<protein>
    <submittedName>
        <fullName evidence="6">Uncharacterized protein</fullName>
    </submittedName>
</protein>
<dbReference type="GeneID" id="6016061"/>
<dbReference type="InParanoid" id="A8P7X3"/>
<dbReference type="InterPro" id="IPR029058">
    <property type="entry name" value="AB_hydrolase_fold"/>
</dbReference>
<keyword evidence="2" id="KW-0378">Hydrolase</keyword>
<dbReference type="PANTHER" id="PTHR43248:SF25">
    <property type="entry name" value="AB HYDROLASE-1 DOMAIN-CONTAINING PROTEIN-RELATED"/>
    <property type="match status" value="1"/>
</dbReference>
<name>A8P7X3_COPC7</name>
<dbReference type="EMBL" id="AACS02000005">
    <property type="protein sequence ID" value="EAU82350.1"/>
    <property type="molecule type" value="Genomic_DNA"/>
</dbReference>
<sequence length="602" mass="65024">MSTIVAPAYAFSWHSCARLEVPLDFDNPTGSQAAIALVRKPASVLPNSKEYKGPVLFNPGGPGQSGVAFVLGLGDHLAQTLGSGFDIVGFDPRGIARSTPRTTIFPTPAERAFFQQAHFDRIVNASGEGVERAWGVGHVIGKLAQAHDEEEGGYLEYINTPNTARDMLRIVRAFGREKIQYWGFSYGTVLGATFAAMFPDNVERMVLDGVVDIENWYNGIWGSELQDASSALDHFFQGCAASASPKNCALHDPDASAIKARYYDLADRIKHEPIAVHTESLWGGPIYGLVDHSKFQSVMLMGLYFPYLAYSFYARALKDLLDGHPDTFFAMDGSRGFQCECDRWEDGEEEEVGEGEEVVEGRMAVECADAAGWGGGGGLEETRRAFEAFSGGGEGRWREWAGVWAGARLNCLGWPRKIPGKPDFEGPFVANTSHPILFIGNTADPVTPLAHAHKVSQGFPGWAVVLTQDSPGHASLAATSFCTQLHIRKYFVNGTMPQPGTVCEVVGSLFPGSVWPFGESGDGDGDGEGEGDGSPAAGGDGDEDGGMEDVARAKRDRKAKRDEVKERLAVRGSLEGVDVEQWMEAVEKLAKEAAGRRVYGPL</sequence>
<comment type="caution">
    <text evidence="6">The sequence shown here is derived from an EMBL/GenBank/DDBJ whole genome shotgun (WGS) entry which is preliminary data.</text>
</comment>
<dbReference type="RefSeq" id="XP_001839447.1">
    <property type="nucleotide sequence ID" value="XM_001839395.1"/>
</dbReference>
<accession>A8P7X3</accession>
<dbReference type="SUPFAM" id="SSF53474">
    <property type="entry name" value="alpha/beta-Hydrolases"/>
    <property type="match status" value="1"/>
</dbReference>
<dbReference type="OMA" id="GPLKCAF"/>
<evidence type="ECO:0000259" key="4">
    <source>
        <dbReference type="Pfam" id="PF00561"/>
    </source>
</evidence>
<feature type="compositionally biased region" description="Basic and acidic residues" evidence="3">
    <location>
        <begin position="549"/>
        <end position="566"/>
    </location>
</feature>
<gene>
    <name evidence="6" type="ORF">CC1G_06660</name>
</gene>
<dbReference type="InterPro" id="IPR051601">
    <property type="entry name" value="Serine_prot/Carboxylest_S33"/>
</dbReference>
<organism evidence="6 7">
    <name type="scientific">Coprinopsis cinerea (strain Okayama-7 / 130 / ATCC MYA-4618 / FGSC 9003)</name>
    <name type="common">Inky cap fungus</name>
    <name type="synonym">Hormographiella aspergillata</name>
    <dbReference type="NCBI Taxonomy" id="240176"/>
    <lineage>
        <taxon>Eukaryota</taxon>
        <taxon>Fungi</taxon>
        <taxon>Dikarya</taxon>
        <taxon>Basidiomycota</taxon>
        <taxon>Agaricomycotina</taxon>
        <taxon>Agaricomycetes</taxon>
        <taxon>Agaricomycetidae</taxon>
        <taxon>Agaricales</taxon>
        <taxon>Agaricineae</taxon>
        <taxon>Psathyrellaceae</taxon>
        <taxon>Coprinopsis</taxon>
    </lineage>
</organism>
<evidence type="ECO:0000256" key="3">
    <source>
        <dbReference type="SAM" id="MobiDB-lite"/>
    </source>
</evidence>
<dbReference type="GO" id="GO:0016787">
    <property type="term" value="F:hydrolase activity"/>
    <property type="evidence" value="ECO:0007669"/>
    <property type="project" value="UniProtKB-KW"/>
</dbReference>
<evidence type="ECO:0000259" key="5">
    <source>
        <dbReference type="Pfam" id="PF08386"/>
    </source>
</evidence>
<feature type="domain" description="Peptidase S33 tripeptidyl aminopeptidase-like C-terminal" evidence="5">
    <location>
        <begin position="402"/>
        <end position="503"/>
    </location>
</feature>
<reference evidence="6 7" key="1">
    <citation type="journal article" date="2010" name="Proc. Natl. Acad. Sci. U.S.A.">
        <title>Insights into evolution of multicellular fungi from the assembled chromosomes of the mushroom Coprinopsis cinerea (Coprinus cinereus).</title>
        <authorList>
            <person name="Stajich J.E."/>
            <person name="Wilke S.K."/>
            <person name="Ahren D."/>
            <person name="Au C.H."/>
            <person name="Birren B.W."/>
            <person name="Borodovsky M."/>
            <person name="Burns C."/>
            <person name="Canback B."/>
            <person name="Casselton L.A."/>
            <person name="Cheng C.K."/>
            <person name="Deng J."/>
            <person name="Dietrich F.S."/>
            <person name="Fargo D.C."/>
            <person name="Farman M.L."/>
            <person name="Gathman A.C."/>
            <person name="Goldberg J."/>
            <person name="Guigo R."/>
            <person name="Hoegger P.J."/>
            <person name="Hooker J.B."/>
            <person name="Huggins A."/>
            <person name="James T.Y."/>
            <person name="Kamada T."/>
            <person name="Kilaru S."/>
            <person name="Kodira C."/>
            <person name="Kues U."/>
            <person name="Kupfer D."/>
            <person name="Kwan H.S."/>
            <person name="Lomsadze A."/>
            <person name="Li W."/>
            <person name="Lilly W.W."/>
            <person name="Ma L.J."/>
            <person name="Mackey A.J."/>
            <person name="Manning G."/>
            <person name="Martin F."/>
            <person name="Muraguchi H."/>
            <person name="Natvig D.O."/>
            <person name="Palmerini H."/>
            <person name="Ramesh M.A."/>
            <person name="Rehmeyer C.J."/>
            <person name="Roe B.A."/>
            <person name="Shenoy N."/>
            <person name="Stanke M."/>
            <person name="Ter-Hovhannisyan V."/>
            <person name="Tunlid A."/>
            <person name="Velagapudi R."/>
            <person name="Vision T.J."/>
            <person name="Zeng Q."/>
            <person name="Zolan M.E."/>
            <person name="Pukkila P.J."/>
        </authorList>
    </citation>
    <scope>NUCLEOTIDE SEQUENCE [LARGE SCALE GENOMIC DNA]</scope>
    <source>
        <strain evidence="7">Okayama-7 / 130 / ATCC MYA-4618 / FGSC 9003</strain>
    </source>
</reference>
<evidence type="ECO:0000313" key="6">
    <source>
        <dbReference type="EMBL" id="EAU82350.1"/>
    </source>
</evidence>
<evidence type="ECO:0000256" key="2">
    <source>
        <dbReference type="ARBA" id="ARBA00022801"/>
    </source>
</evidence>
<dbReference type="AlphaFoldDB" id="A8P7X3"/>
<feature type="domain" description="AB hydrolase-1" evidence="4">
    <location>
        <begin position="54"/>
        <end position="252"/>
    </location>
</feature>
<dbReference type="VEuPathDB" id="FungiDB:CC1G_06660"/>
<feature type="region of interest" description="Disordered" evidence="3">
    <location>
        <begin position="516"/>
        <end position="566"/>
    </location>
</feature>
<dbReference type="KEGG" id="cci:CC1G_06660"/>
<keyword evidence="7" id="KW-1185">Reference proteome</keyword>
<evidence type="ECO:0000256" key="1">
    <source>
        <dbReference type="ARBA" id="ARBA00010088"/>
    </source>
</evidence>
<feature type="compositionally biased region" description="Acidic residues" evidence="3">
    <location>
        <begin position="521"/>
        <end position="531"/>
    </location>
</feature>
<dbReference type="Proteomes" id="UP000001861">
    <property type="component" value="Unassembled WGS sequence"/>
</dbReference>
<dbReference type="InterPro" id="IPR013595">
    <property type="entry name" value="Pept_S33_TAP-like_C"/>
</dbReference>
<dbReference type="InterPro" id="IPR000073">
    <property type="entry name" value="AB_hydrolase_1"/>
</dbReference>
<evidence type="ECO:0000313" key="7">
    <source>
        <dbReference type="Proteomes" id="UP000001861"/>
    </source>
</evidence>
<dbReference type="eggNOG" id="ENOG502RY03">
    <property type="taxonomic scope" value="Eukaryota"/>
</dbReference>
<dbReference type="PANTHER" id="PTHR43248">
    <property type="entry name" value="2-SUCCINYL-6-HYDROXY-2,4-CYCLOHEXADIENE-1-CARBOXYLATE SYNTHASE"/>
    <property type="match status" value="1"/>
</dbReference>
<proteinExistence type="inferred from homology"/>
<dbReference type="Pfam" id="PF00561">
    <property type="entry name" value="Abhydrolase_1"/>
    <property type="match status" value="1"/>
</dbReference>
<comment type="similarity">
    <text evidence="1">Belongs to the peptidase S33 family.</text>
</comment>
<dbReference type="Gene3D" id="3.40.50.1820">
    <property type="entry name" value="alpha/beta hydrolase"/>
    <property type="match status" value="1"/>
</dbReference>
<dbReference type="OrthoDB" id="425534at2759"/>